<dbReference type="AlphaFoldDB" id="A0A4E0S3F5"/>
<dbReference type="EMBL" id="JXXN02000453">
    <property type="protein sequence ID" value="THD27340.1"/>
    <property type="molecule type" value="Genomic_DNA"/>
</dbReference>
<comment type="caution">
    <text evidence="3">The sequence shown here is derived from an EMBL/GenBank/DDBJ whole genome shotgun (WGS) entry which is preliminary data.</text>
</comment>
<dbReference type="GO" id="GO:0015293">
    <property type="term" value="F:symporter activity"/>
    <property type="evidence" value="ECO:0007669"/>
    <property type="project" value="InterPro"/>
</dbReference>
<feature type="transmembrane region" description="Helical" evidence="2">
    <location>
        <begin position="106"/>
        <end position="125"/>
    </location>
</feature>
<dbReference type="Gene3D" id="1.20.1250.20">
    <property type="entry name" value="MFS general substrate transporter like domains"/>
    <property type="match status" value="1"/>
</dbReference>
<feature type="transmembrane region" description="Helical" evidence="2">
    <location>
        <begin position="542"/>
        <end position="563"/>
    </location>
</feature>
<keyword evidence="2" id="KW-0472">Membrane</keyword>
<evidence type="ECO:0000256" key="2">
    <source>
        <dbReference type="SAM" id="Phobius"/>
    </source>
</evidence>
<feature type="transmembrane region" description="Helical" evidence="2">
    <location>
        <begin position="137"/>
        <end position="157"/>
    </location>
</feature>
<keyword evidence="4" id="KW-1185">Reference proteome</keyword>
<evidence type="ECO:0000313" key="3">
    <source>
        <dbReference type="EMBL" id="THD27340.1"/>
    </source>
</evidence>
<dbReference type="InterPro" id="IPR011701">
    <property type="entry name" value="MFS"/>
</dbReference>
<dbReference type="InterPro" id="IPR039672">
    <property type="entry name" value="MFS_2"/>
</dbReference>
<feature type="transmembrane region" description="Helical" evidence="2">
    <location>
        <begin position="470"/>
        <end position="498"/>
    </location>
</feature>
<dbReference type="InterPro" id="IPR036259">
    <property type="entry name" value="MFS_trans_sf"/>
</dbReference>
<dbReference type="PANTHER" id="PTHR11328:SF28">
    <property type="entry name" value="MAJOR FACILITATOR SUPERFAMILY DOMAIN-CONTAINING PROTEIN 12"/>
    <property type="match status" value="1"/>
</dbReference>
<proteinExistence type="inferred from homology"/>
<reference evidence="3" key="1">
    <citation type="submission" date="2019-03" db="EMBL/GenBank/DDBJ databases">
        <title>Improved annotation for the trematode Fasciola hepatica.</title>
        <authorList>
            <person name="Choi Y.-J."/>
            <person name="Martin J."/>
            <person name="Mitreva M."/>
        </authorList>
    </citation>
    <scope>NUCLEOTIDE SEQUENCE [LARGE SCALE GENOMIC DNA]</scope>
</reference>
<dbReference type="Pfam" id="PF07690">
    <property type="entry name" value="MFS_1"/>
    <property type="match status" value="1"/>
</dbReference>
<feature type="transmembrane region" description="Helical" evidence="2">
    <location>
        <begin position="378"/>
        <end position="400"/>
    </location>
</feature>
<dbReference type="Proteomes" id="UP000230066">
    <property type="component" value="Unassembled WGS sequence"/>
</dbReference>
<feature type="transmembrane region" description="Helical" evidence="2">
    <location>
        <begin position="443"/>
        <end position="464"/>
    </location>
</feature>
<feature type="transmembrane region" description="Helical" evidence="2">
    <location>
        <begin position="265"/>
        <end position="284"/>
    </location>
</feature>
<feature type="transmembrane region" description="Helical" evidence="2">
    <location>
        <begin position="178"/>
        <end position="198"/>
    </location>
</feature>
<sequence>MRWIIRLSYAVGQTQKDLVASVLNAFVIIYLEKCLNIRSAEVGTLLLCGQIVNAVSTPLIGYLSDRAISAAHYRTDYSNRKSKFVQFIKRVTNFEPSFHLRTRKSWHFYGSLLMTIGFPCIFGQPKEFASLPLWSKFIVNGILIILVQIGWAAVQIAHLTMLNCLTNDQNERVLLVSLRYFFSSLGDISTFVLSYLLLQGERSSTNTKTMLENNWLSDLANQTVEHNMSQLSTDTASKIAWLNLTEETGASANVGDTITIDDMPLFRNIALLLTAYGLLFVIAFQCGVPERQDQIEPEDKDPDPSAEEMIRSVPEFIKSLDELHSIASQIHEVGRSRHNSCTGSASRIKNVPKSPDTKLLTEDSTEFVWYNWFGLARFWVDCFIFTTIRLSVTLSSLYISPFLLRTLQLDKSSIMLVPLAIYCTSLVTTLLQHRVVKLLGRLGNALIGVIFTLSYCIIVFFYEPGQASQLMVYCAAVLLGIGAAFNNVSAIVVITDMIRPDQMNTAAFVHGFASLTDKIFTGVIVQIIQLSLYWINYRHVEVFIVGGLVLIGGTLSVFDYLFWIRPSKDKADRIHNVECEQLQGDTDKNTDSDVIGNGRKLDQLSYCNGANHTATGNV</sequence>
<gene>
    <name evidence="3" type="ORF">D915_001841</name>
</gene>
<evidence type="ECO:0000256" key="1">
    <source>
        <dbReference type="ARBA" id="ARBA00008335"/>
    </source>
</evidence>
<evidence type="ECO:0000313" key="4">
    <source>
        <dbReference type="Proteomes" id="UP000230066"/>
    </source>
</evidence>
<protein>
    <submittedName>
        <fullName evidence="3">MFS-type transporter C19orf28</fullName>
    </submittedName>
</protein>
<keyword evidence="2" id="KW-0812">Transmembrane</keyword>
<accession>A0A4E0S3F5</accession>
<dbReference type="SUPFAM" id="SSF103473">
    <property type="entry name" value="MFS general substrate transporter"/>
    <property type="match status" value="1"/>
</dbReference>
<dbReference type="GO" id="GO:0008643">
    <property type="term" value="P:carbohydrate transport"/>
    <property type="evidence" value="ECO:0007669"/>
    <property type="project" value="InterPro"/>
</dbReference>
<organism evidence="3 4">
    <name type="scientific">Fasciola hepatica</name>
    <name type="common">Liver fluke</name>
    <dbReference type="NCBI Taxonomy" id="6192"/>
    <lineage>
        <taxon>Eukaryota</taxon>
        <taxon>Metazoa</taxon>
        <taxon>Spiralia</taxon>
        <taxon>Lophotrochozoa</taxon>
        <taxon>Platyhelminthes</taxon>
        <taxon>Trematoda</taxon>
        <taxon>Digenea</taxon>
        <taxon>Plagiorchiida</taxon>
        <taxon>Echinostomata</taxon>
        <taxon>Echinostomatoidea</taxon>
        <taxon>Fasciolidae</taxon>
        <taxon>Fasciola</taxon>
    </lineage>
</organism>
<comment type="similarity">
    <text evidence="1">Belongs to the major facilitator superfamily.</text>
</comment>
<feature type="transmembrane region" description="Helical" evidence="2">
    <location>
        <begin position="412"/>
        <end position="431"/>
    </location>
</feature>
<keyword evidence="2" id="KW-1133">Transmembrane helix</keyword>
<dbReference type="GO" id="GO:0005886">
    <property type="term" value="C:plasma membrane"/>
    <property type="evidence" value="ECO:0007669"/>
    <property type="project" value="TreeGrafter"/>
</dbReference>
<dbReference type="PANTHER" id="PTHR11328">
    <property type="entry name" value="MAJOR FACILITATOR SUPERFAMILY DOMAIN-CONTAINING PROTEIN"/>
    <property type="match status" value="1"/>
</dbReference>
<name>A0A4E0S3F5_FASHE</name>
<dbReference type="Pfam" id="PF13347">
    <property type="entry name" value="MFS_2"/>
    <property type="match status" value="1"/>
</dbReference>